<evidence type="ECO:0000313" key="26">
    <source>
        <dbReference type="Proteomes" id="UP000283513"/>
    </source>
</evidence>
<evidence type="ECO:0000313" key="30">
    <source>
        <dbReference type="Proteomes" id="UP000478483"/>
    </source>
</evidence>
<dbReference type="UniPathway" id="UPA00031">
    <property type="reaction ID" value="UER00006"/>
</dbReference>
<evidence type="ECO:0000256" key="13">
    <source>
        <dbReference type="ARBA" id="ARBA00022840"/>
    </source>
</evidence>
<dbReference type="Gene3D" id="3.40.190.10">
    <property type="entry name" value="Periplasmic binding protein-like II"/>
    <property type="match status" value="2"/>
</dbReference>
<comment type="catalytic activity">
    <reaction evidence="1 16">
        <text>1-(5-phospho-beta-D-ribosyl)-ATP + diphosphate = 5-phospho-alpha-D-ribose 1-diphosphate + ATP</text>
        <dbReference type="Rhea" id="RHEA:18473"/>
        <dbReference type="ChEBI" id="CHEBI:30616"/>
        <dbReference type="ChEBI" id="CHEBI:33019"/>
        <dbReference type="ChEBI" id="CHEBI:58017"/>
        <dbReference type="ChEBI" id="CHEBI:73183"/>
        <dbReference type="EC" id="2.4.2.17"/>
    </reaction>
</comment>
<evidence type="ECO:0000256" key="16">
    <source>
        <dbReference type="HAMAP-Rule" id="MF_01018"/>
    </source>
</evidence>
<keyword evidence="11 16" id="KW-0808">Transferase</keyword>
<accession>A0A173SRP5</accession>
<evidence type="ECO:0000313" key="25">
    <source>
        <dbReference type="Proteomes" id="UP000095350"/>
    </source>
</evidence>
<evidence type="ECO:0000256" key="15">
    <source>
        <dbReference type="ARBA" id="ARBA00024861"/>
    </source>
</evidence>
<evidence type="ECO:0000256" key="10">
    <source>
        <dbReference type="ARBA" id="ARBA00022676"/>
    </source>
</evidence>
<dbReference type="PANTHER" id="PTHR21403:SF8">
    <property type="entry name" value="ATP PHOSPHORIBOSYLTRANSFERASE"/>
    <property type="match status" value="1"/>
</dbReference>
<keyword evidence="10 16" id="KW-0328">Glycosyltransferase</keyword>
<evidence type="ECO:0000313" key="23">
    <source>
        <dbReference type="EMBL" id="RHG29745.1"/>
    </source>
</evidence>
<keyword evidence="8 16" id="KW-0963">Cytoplasm</keyword>
<evidence type="ECO:0000256" key="7">
    <source>
        <dbReference type="ARBA" id="ARBA00020998"/>
    </source>
</evidence>
<dbReference type="GO" id="GO:0005524">
    <property type="term" value="F:ATP binding"/>
    <property type="evidence" value="ECO:0007669"/>
    <property type="project" value="UniProtKB-KW"/>
</dbReference>
<reference evidence="26 27" key="2">
    <citation type="submission" date="2018-08" db="EMBL/GenBank/DDBJ databases">
        <title>A genome reference for cultivated species of the human gut microbiota.</title>
        <authorList>
            <person name="Zou Y."/>
            <person name="Xue W."/>
            <person name="Luo G."/>
        </authorList>
    </citation>
    <scope>NUCLEOTIDE SEQUENCE [LARGE SCALE GENOMIC DNA]</scope>
    <source>
        <strain evidence="24 27">AF31-21AC</strain>
        <strain evidence="23 28">AM22-21LB</strain>
        <strain evidence="22 26">AM37-1AC</strain>
        <strain evidence="21 29">AM43-11</strain>
    </source>
</reference>
<dbReference type="GO" id="GO:0005737">
    <property type="term" value="C:cytoplasm"/>
    <property type="evidence" value="ECO:0007669"/>
    <property type="project" value="UniProtKB-SubCell"/>
</dbReference>
<dbReference type="EMBL" id="WNAJ01000003">
    <property type="protein sequence ID" value="MTR84123.1"/>
    <property type="molecule type" value="Genomic_DNA"/>
</dbReference>
<evidence type="ECO:0000313" key="19">
    <source>
        <dbReference type="EMBL" id="MTR84123.1"/>
    </source>
</evidence>
<gene>
    <name evidence="16 18" type="primary">hisG</name>
    <name evidence="23" type="ORF">DW264_05995</name>
    <name evidence="22" type="ORF">DW856_00665</name>
    <name evidence="21" type="ORF">DW927_17600</name>
    <name evidence="24" type="ORF">DWZ31_01010</name>
    <name evidence="18" type="ORF">ERS852572_01164</name>
    <name evidence="20" type="ORF">GCK47_12150</name>
    <name evidence="19" type="ORF">GMD50_03440</name>
</gene>
<dbReference type="FunFam" id="3.40.190.10:FF:000008">
    <property type="entry name" value="ATP phosphoribosyltransferase"/>
    <property type="match status" value="1"/>
</dbReference>
<evidence type="ECO:0000256" key="14">
    <source>
        <dbReference type="ARBA" id="ARBA00023102"/>
    </source>
</evidence>
<dbReference type="EMBL" id="CYXZ01000007">
    <property type="protein sequence ID" value="CUM93384.1"/>
    <property type="molecule type" value="Genomic_DNA"/>
</dbReference>
<dbReference type="STRING" id="166486.ERS852572_01164"/>
<dbReference type="Pfam" id="PF01634">
    <property type="entry name" value="HisG"/>
    <property type="match status" value="1"/>
</dbReference>
<dbReference type="Proteomes" id="UP000479531">
    <property type="component" value="Unassembled WGS sequence"/>
</dbReference>
<dbReference type="InterPro" id="IPR024893">
    <property type="entry name" value="ATP_PRibTrfase_HisG_short"/>
</dbReference>
<organism evidence="18 25">
    <name type="scientific">Roseburia intestinalis</name>
    <dbReference type="NCBI Taxonomy" id="166486"/>
    <lineage>
        <taxon>Bacteria</taxon>
        <taxon>Bacillati</taxon>
        <taxon>Bacillota</taxon>
        <taxon>Clostridia</taxon>
        <taxon>Lachnospirales</taxon>
        <taxon>Lachnospiraceae</taxon>
        <taxon>Roseburia</taxon>
    </lineage>
</organism>
<dbReference type="SUPFAM" id="SSF53850">
    <property type="entry name" value="Periplasmic binding protein-like II"/>
    <property type="match status" value="1"/>
</dbReference>
<comment type="function">
    <text evidence="15 16">Catalyzes the condensation of ATP and 5-phosphoribose 1-diphosphate to form N'-(5'-phosphoribosyl)-ATP (PR-ATP). Has a crucial role in the pathway because the rate of histidine biosynthesis seems to be controlled primarily by regulation of HisG enzymatic activity.</text>
</comment>
<evidence type="ECO:0000313" key="31">
    <source>
        <dbReference type="Proteomes" id="UP000479531"/>
    </source>
</evidence>
<dbReference type="Proteomes" id="UP000095350">
    <property type="component" value="Unassembled WGS sequence"/>
</dbReference>
<reference evidence="20 31" key="4">
    <citation type="submission" date="2019-10" db="EMBL/GenBank/DDBJ databases">
        <title>Roseburia spp. ameliorate alcoholic fatty liver via restoration of gut barrier function.</title>
        <authorList>
            <person name="Seo B."/>
            <person name="Ko G."/>
        </authorList>
    </citation>
    <scope>NUCLEOTIDE SEQUENCE [LARGE SCALE GENOMIC DNA]</scope>
    <source>
        <strain evidence="20 31">SNUG30017</strain>
    </source>
</reference>
<sequence length="214" mass="24280">MEEMRYLTFALGKGRLAKKTLEMFEQIGITCEEMKDKDTRKLIFVNEELKLRFFLAKGPDVPTYVEYGAADIGIVGKDTILEEGRNIYEVLDLGFGKCRMCICGPENAKELLNHHELIRVATKYPRIAKDYFYNKKHQTVEIIKLNGSIELAPIVGLSEVICDIVETGSTLRENGLSVLEEVCPLSARMVVNQVSMKMENERITKLISDLKTVI</sequence>
<dbReference type="EMBL" id="QRID01000004">
    <property type="protein sequence ID" value="RHG29745.1"/>
    <property type="molecule type" value="Genomic_DNA"/>
</dbReference>
<reference evidence="19 30" key="3">
    <citation type="journal article" date="2019" name="Nat. Med.">
        <title>A library of human gut bacterial isolates paired with longitudinal multiomics data enables mechanistic microbiome research.</title>
        <authorList>
            <person name="Poyet M."/>
            <person name="Groussin M."/>
            <person name="Gibbons S.M."/>
            <person name="Avila-Pacheco J."/>
            <person name="Jiang X."/>
            <person name="Kearney S.M."/>
            <person name="Perrotta A.R."/>
            <person name="Berdy B."/>
            <person name="Zhao S."/>
            <person name="Lieberman T.D."/>
            <person name="Swanson P.K."/>
            <person name="Smith M."/>
            <person name="Roesemann S."/>
            <person name="Alexander J.E."/>
            <person name="Rich S.A."/>
            <person name="Livny J."/>
            <person name="Vlamakis H."/>
            <person name="Clish C."/>
            <person name="Bullock K."/>
            <person name="Deik A."/>
            <person name="Scott J."/>
            <person name="Pierce K.A."/>
            <person name="Xavier R.J."/>
            <person name="Alm E.J."/>
        </authorList>
    </citation>
    <scope>NUCLEOTIDE SEQUENCE [LARGE SCALE GENOMIC DNA]</scope>
    <source>
        <strain evidence="19 30">BIOML-A1</strain>
    </source>
</reference>
<dbReference type="CDD" id="cd13595">
    <property type="entry name" value="PBP2_HisGs"/>
    <property type="match status" value="1"/>
</dbReference>
<dbReference type="GO" id="GO:0000105">
    <property type="term" value="P:L-histidine biosynthetic process"/>
    <property type="evidence" value="ECO:0007669"/>
    <property type="project" value="UniProtKB-UniRule"/>
</dbReference>
<protein>
    <recommendedName>
        <fullName evidence="7 16">ATP phosphoribosyltransferase</fullName>
        <shortName evidence="16">ATP-PRT</shortName>
        <shortName evidence="16">ATP-PRTase</shortName>
        <ecNumber evidence="6 16">2.4.2.17</ecNumber>
    </recommendedName>
</protein>
<keyword evidence="13 16" id="KW-0067">ATP-binding</keyword>
<evidence type="ECO:0000256" key="6">
    <source>
        <dbReference type="ARBA" id="ARBA00011946"/>
    </source>
</evidence>
<dbReference type="InterPro" id="IPR001348">
    <property type="entry name" value="ATP_PRibTrfase_HisG"/>
</dbReference>
<evidence type="ECO:0000313" key="21">
    <source>
        <dbReference type="EMBL" id="RHA63695.1"/>
    </source>
</evidence>
<dbReference type="GO" id="GO:0003879">
    <property type="term" value="F:ATP phosphoribosyltransferase activity"/>
    <property type="evidence" value="ECO:0007669"/>
    <property type="project" value="UniProtKB-UniRule"/>
</dbReference>
<dbReference type="OrthoDB" id="9801867at2"/>
<dbReference type="EMBL" id="WGGT01000015">
    <property type="protein sequence ID" value="MVQ46433.1"/>
    <property type="molecule type" value="Genomic_DNA"/>
</dbReference>
<name>A0A173SRP5_9FIRM</name>
<dbReference type="InterPro" id="IPR018198">
    <property type="entry name" value="ATP_PRibTrfase_CS"/>
</dbReference>
<dbReference type="Proteomes" id="UP000478483">
    <property type="component" value="Unassembled WGS sequence"/>
</dbReference>
<comment type="subunit">
    <text evidence="5 16">Heteromultimer composed of HisG and HisZ subunits.</text>
</comment>
<proteinExistence type="inferred from homology"/>
<feature type="domain" description="ATP phosphoribosyltransferase catalytic" evidence="17">
    <location>
        <begin position="59"/>
        <end position="211"/>
    </location>
</feature>
<evidence type="ECO:0000313" key="22">
    <source>
        <dbReference type="EMBL" id="RHC20762.1"/>
    </source>
</evidence>
<evidence type="ECO:0000313" key="24">
    <source>
        <dbReference type="EMBL" id="RHN12061.1"/>
    </source>
</evidence>
<evidence type="ECO:0000313" key="28">
    <source>
        <dbReference type="Proteomes" id="UP000284051"/>
    </source>
</evidence>
<dbReference type="RefSeq" id="WP_015520727.1">
    <property type="nucleotide sequence ID" value="NZ_CABIYH010000007.1"/>
</dbReference>
<dbReference type="FunFam" id="3.40.190.10:FF:000011">
    <property type="entry name" value="ATP phosphoribosyltransferase"/>
    <property type="match status" value="1"/>
</dbReference>
<evidence type="ECO:0000256" key="2">
    <source>
        <dbReference type="ARBA" id="ARBA00004496"/>
    </source>
</evidence>
<keyword evidence="14 16" id="KW-0368">Histidine biosynthesis</keyword>
<dbReference type="Proteomes" id="UP000283513">
    <property type="component" value="Unassembled WGS sequence"/>
</dbReference>
<evidence type="ECO:0000256" key="3">
    <source>
        <dbReference type="ARBA" id="ARBA00004667"/>
    </source>
</evidence>
<reference evidence="18 25" key="1">
    <citation type="submission" date="2015-09" db="EMBL/GenBank/DDBJ databases">
        <authorList>
            <consortium name="Pathogen Informatics"/>
        </authorList>
    </citation>
    <scope>NUCLEOTIDE SEQUENCE [LARGE SCALE GENOMIC DNA]</scope>
    <source>
        <strain evidence="18 25">2789STDY5834960</strain>
    </source>
</reference>
<comment type="similarity">
    <text evidence="4 16">Belongs to the ATP phosphoribosyltransferase family. Short subfamily.</text>
</comment>
<dbReference type="EMBL" id="QSFP01000030">
    <property type="protein sequence ID" value="RHA63695.1"/>
    <property type="molecule type" value="Genomic_DNA"/>
</dbReference>
<evidence type="ECO:0000313" key="18">
    <source>
        <dbReference type="EMBL" id="CUM93384.1"/>
    </source>
</evidence>
<dbReference type="Proteomes" id="UP000284465">
    <property type="component" value="Unassembled WGS sequence"/>
</dbReference>
<dbReference type="Proteomes" id="UP000283586">
    <property type="component" value="Unassembled WGS sequence"/>
</dbReference>
<dbReference type="GeneID" id="61433159"/>
<dbReference type="PROSITE" id="PS01316">
    <property type="entry name" value="ATP_P_PHORIBOSYLTR"/>
    <property type="match status" value="1"/>
</dbReference>
<evidence type="ECO:0000256" key="4">
    <source>
        <dbReference type="ARBA" id="ARBA00009489"/>
    </source>
</evidence>
<evidence type="ECO:0000256" key="12">
    <source>
        <dbReference type="ARBA" id="ARBA00022741"/>
    </source>
</evidence>
<comment type="domain">
    <text evidence="16">Lacks the C-terminal regulatory region which is replaced by HisZ.</text>
</comment>
<evidence type="ECO:0000256" key="8">
    <source>
        <dbReference type="ARBA" id="ARBA00022490"/>
    </source>
</evidence>
<comment type="subcellular location">
    <subcellularLocation>
        <location evidence="2 16">Cytoplasm</location>
    </subcellularLocation>
</comment>
<dbReference type="EMBL" id="QSHO01000001">
    <property type="protein sequence ID" value="RHC20762.1"/>
    <property type="molecule type" value="Genomic_DNA"/>
</dbReference>
<dbReference type="EC" id="2.4.2.17" evidence="6 16"/>
<comment type="pathway">
    <text evidence="3 16">Amino-acid biosynthesis; L-histidine biosynthesis; L-histidine from 5-phospho-alpha-D-ribose 1-diphosphate: step 1/9.</text>
</comment>
<dbReference type="Proteomes" id="UP000284051">
    <property type="component" value="Unassembled WGS sequence"/>
</dbReference>
<evidence type="ECO:0000313" key="20">
    <source>
        <dbReference type="EMBL" id="MVQ46433.1"/>
    </source>
</evidence>
<evidence type="ECO:0000313" key="27">
    <source>
        <dbReference type="Proteomes" id="UP000283586"/>
    </source>
</evidence>
<evidence type="ECO:0000256" key="1">
    <source>
        <dbReference type="ARBA" id="ARBA00000915"/>
    </source>
</evidence>
<dbReference type="EMBL" id="QRQN01000001">
    <property type="protein sequence ID" value="RHN12061.1"/>
    <property type="molecule type" value="Genomic_DNA"/>
</dbReference>
<dbReference type="InterPro" id="IPR013820">
    <property type="entry name" value="ATP_PRibTrfase_cat"/>
</dbReference>
<evidence type="ECO:0000256" key="9">
    <source>
        <dbReference type="ARBA" id="ARBA00022605"/>
    </source>
</evidence>
<dbReference type="AlphaFoldDB" id="A0A173SRP5"/>
<evidence type="ECO:0000256" key="11">
    <source>
        <dbReference type="ARBA" id="ARBA00022679"/>
    </source>
</evidence>
<dbReference type="HAMAP" id="MF_01018">
    <property type="entry name" value="HisG_Short"/>
    <property type="match status" value="1"/>
</dbReference>
<keyword evidence="12 16" id="KW-0547">Nucleotide-binding</keyword>
<evidence type="ECO:0000259" key="17">
    <source>
        <dbReference type="Pfam" id="PF01634"/>
    </source>
</evidence>
<evidence type="ECO:0000313" key="29">
    <source>
        <dbReference type="Proteomes" id="UP000284465"/>
    </source>
</evidence>
<dbReference type="PANTHER" id="PTHR21403">
    <property type="entry name" value="ATP PHOSPHORIBOSYLTRANSFERASE ATP-PRTASE"/>
    <property type="match status" value="1"/>
</dbReference>
<dbReference type="PaxDb" id="166486-ERS852572_01164"/>
<dbReference type="NCBIfam" id="TIGR00070">
    <property type="entry name" value="hisG"/>
    <property type="match status" value="1"/>
</dbReference>
<evidence type="ECO:0000256" key="5">
    <source>
        <dbReference type="ARBA" id="ARBA00011496"/>
    </source>
</evidence>
<keyword evidence="9 16" id="KW-0028">Amino-acid biosynthesis</keyword>